<evidence type="ECO:0000313" key="3">
    <source>
        <dbReference type="Proteomes" id="UP000011668"/>
    </source>
</evidence>
<dbReference type="AlphaFoldDB" id="L8WCT4"/>
<feature type="chain" id="PRO_5003997274" description="Secreted protein" evidence="1">
    <location>
        <begin position="17"/>
        <end position="226"/>
    </location>
</feature>
<reference evidence="2 3" key="1">
    <citation type="journal article" date="2013" name="Nat. Commun.">
        <title>The evolution and pathogenic mechanisms of the rice sheath blight pathogen.</title>
        <authorList>
            <person name="Zheng A."/>
            <person name="Lin R."/>
            <person name="Xu L."/>
            <person name="Qin P."/>
            <person name="Tang C."/>
            <person name="Ai P."/>
            <person name="Zhang D."/>
            <person name="Liu Y."/>
            <person name="Sun Z."/>
            <person name="Feng H."/>
            <person name="Wang Y."/>
            <person name="Chen Y."/>
            <person name="Liang X."/>
            <person name="Fu R."/>
            <person name="Li Q."/>
            <person name="Zhang J."/>
            <person name="Yu X."/>
            <person name="Xie Z."/>
            <person name="Ding L."/>
            <person name="Guan P."/>
            <person name="Tang J."/>
            <person name="Liang Y."/>
            <person name="Wang S."/>
            <person name="Deng Q."/>
            <person name="Li S."/>
            <person name="Zhu J."/>
            <person name="Wang L."/>
            <person name="Liu H."/>
            <person name="Li P."/>
        </authorList>
    </citation>
    <scope>NUCLEOTIDE SEQUENCE [LARGE SCALE GENOMIC DNA]</scope>
    <source>
        <strain evidence="3">AG-1 IA</strain>
    </source>
</reference>
<comment type="caution">
    <text evidence="2">The sequence shown here is derived from an EMBL/GenBank/DDBJ whole genome shotgun (WGS) entry which is preliminary data.</text>
</comment>
<gene>
    <name evidence="2" type="ORF">AG1IA_09984</name>
</gene>
<keyword evidence="1" id="KW-0732">Signal</keyword>
<dbReference type="Proteomes" id="UP000011668">
    <property type="component" value="Unassembled WGS sequence"/>
</dbReference>
<proteinExistence type="predicted"/>
<organism evidence="2 3">
    <name type="scientific">Thanatephorus cucumeris (strain AG1-IA)</name>
    <name type="common">Rice sheath blight fungus</name>
    <name type="synonym">Rhizoctonia solani</name>
    <dbReference type="NCBI Taxonomy" id="983506"/>
    <lineage>
        <taxon>Eukaryota</taxon>
        <taxon>Fungi</taxon>
        <taxon>Dikarya</taxon>
        <taxon>Basidiomycota</taxon>
        <taxon>Agaricomycotina</taxon>
        <taxon>Agaricomycetes</taxon>
        <taxon>Cantharellales</taxon>
        <taxon>Ceratobasidiaceae</taxon>
        <taxon>Rhizoctonia</taxon>
        <taxon>Rhizoctonia solani AG-1</taxon>
    </lineage>
</organism>
<evidence type="ECO:0000313" key="2">
    <source>
        <dbReference type="EMBL" id="ELU35986.1"/>
    </source>
</evidence>
<dbReference type="HOGENOM" id="CLU_1225502_0_0_1"/>
<dbReference type="EMBL" id="AFRT01004643">
    <property type="protein sequence ID" value="ELU35986.1"/>
    <property type="molecule type" value="Genomic_DNA"/>
</dbReference>
<protein>
    <recommendedName>
        <fullName evidence="4">Secreted protein</fullName>
    </recommendedName>
</protein>
<evidence type="ECO:0000256" key="1">
    <source>
        <dbReference type="SAM" id="SignalP"/>
    </source>
</evidence>
<feature type="signal peptide" evidence="1">
    <location>
        <begin position="1"/>
        <end position="16"/>
    </location>
</feature>
<accession>L8WCT4</accession>
<keyword evidence="3" id="KW-1185">Reference proteome</keyword>
<sequence length="226" mass="25254">MEHLLHLALMIRLCECGGSPMGRLLPVHLLAILVRLCQLGTHRMGHESSLALGIGRCECGMYPSGSRPTMATFLPNRTRVKCRCVMCRMAPPSRPHPTYGFPARYLPQHFPKFVRKDNGTVAAGPFDPIPRMLRFTDSAYLCKLERPFSAYVPPGMARLTTLQYARMAHFLRPLTTMPSLIVAYESGVRPRLFWSSGLLPVPLPLQDQVRLFPTFTMDVVSIGMGG</sequence>
<evidence type="ECO:0008006" key="4">
    <source>
        <dbReference type="Google" id="ProtNLM"/>
    </source>
</evidence>
<name>L8WCT4_THACA</name>